<dbReference type="GeneID" id="28378743"/>
<dbReference type="Proteomes" id="UP000202160">
    <property type="component" value="Segment"/>
</dbReference>
<dbReference type="RefSeq" id="YP_009269389.1">
    <property type="nucleotide sequence ID" value="NC_030698.1"/>
</dbReference>
<sequence length="60" mass="6673">MGVTGSIYRAKTDLDKAMGEIRRLQDLIKQLPLDENGLRQSIEDSAGAALDYAQEAREHL</sequence>
<proteinExistence type="predicted"/>
<name>A0A160DG36_9CAUD</name>
<dbReference type="EMBL" id="KU998249">
    <property type="protein sequence ID" value="ANA87026.1"/>
    <property type="molecule type" value="Genomic_DNA"/>
</dbReference>
<dbReference type="KEGG" id="vg:28378743"/>
<evidence type="ECO:0000313" key="2">
    <source>
        <dbReference type="Proteomes" id="UP000202160"/>
    </source>
</evidence>
<gene>
    <name evidence="1" type="primary">91</name>
    <name evidence="1" type="ORF">PBI_SOUPS_91</name>
</gene>
<reference evidence="1 2" key="1">
    <citation type="submission" date="2016-03" db="EMBL/GenBank/DDBJ databases">
        <authorList>
            <person name="Montgomery M.T."/>
            <person name="Guerrero C.A."/>
            <person name="Mavrich T.N."/>
            <person name="Pope W.H."/>
            <person name="Garlena R.A."/>
            <person name="Russell D.A."/>
            <person name="Jacobs-Sera D."/>
            <person name="Hendrix R.W."/>
            <person name="Hatfull G.F."/>
        </authorList>
    </citation>
    <scope>NUCLEOTIDE SEQUENCE [LARGE SCALE GENOMIC DNA]</scope>
</reference>
<evidence type="ECO:0000313" key="1">
    <source>
        <dbReference type="EMBL" id="ANA87026.1"/>
    </source>
</evidence>
<protein>
    <submittedName>
        <fullName evidence="1">Uncharacterized protein</fullName>
    </submittedName>
</protein>
<accession>A0A160DG36</accession>
<keyword evidence="2" id="KW-1185">Reference proteome</keyword>
<dbReference type="OrthoDB" id="41537at10239"/>
<organism evidence="1 2">
    <name type="scientific">Gordonia phage Soups</name>
    <dbReference type="NCBI Taxonomy" id="1838079"/>
    <lineage>
        <taxon>Viruses</taxon>
        <taxon>Duplodnaviria</taxon>
        <taxon>Heunggongvirae</taxon>
        <taxon>Uroviricota</taxon>
        <taxon>Caudoviricetes</taxon>
        <taxon>Soupsvirus</taxon>
        <taxon>Soupsvirus soups</taxon>
    </lineage>
</organism>